<reference evidence="2 3" key="2">
    <citation type="journal article" date="2015" name="Stand. Genomic Sci.">
        <title>Draft genome sequence of marine-derived Streptomyces sp. TP-A0598, a producer of anti-MRSA antibiotic lydicamycins.</title>
        <authorList>
            <person name="Komaki H."/>
            <person name="Ichikawa N."/>
            <person name="Hosoyama A."/>
            <person name="Fujita N."/>
            <person name="Igarashi Y."/>
        </authorList>
    </citation>
    <scope>NUCLEOTIDE SEQUENCE [LARGE SCALE GENOMIC DNA]</scope>
    <source>
        <strain evidence="2 3">NBRC 110027</strain>
    </source>
</reference>
<dbReference type="EMBL" id="BBNO01000007">
    <property type="protein sequence ID" value="GAO11088.1"/>
    <property type="molecule type" value="Genomic_DNA"/>
</dbReference>
<evidence type="ECO:0000313" key="2">
    <source>
        <dbReference type="EMBL" id="GAO11088.1"/>
    </source>
</evidence>
<organism evidence="2 3">
    <name type="scientific">Streptomyces lydicamycinicus</name>
    <dbReference type="NCBI Taxonomy" id="1546107"/>
    <lineage>
        <taxon>Bacteria</taxon>
        <taxon>Bacillati</taxon>
        <taxon>Actinomycetota</taxon>
        <taxon>Actinomycetes</taxon>
        <taxon>Kitasatosporales</taxon>
        <taxon>Streptomycetaceae</taxon>
        <taxon>Streptomyces</taxon>
    </lineage>
</organism>
<dbReference type="PANTHER" id="PTHR37017">
    <property type="entry name" value="AB HYDROLASE-1 DOMAIN-CONTAINING PROTEIN-RELATED"/>
    <property type="match status" value="1"/>
</dbReference>
<comment type="caution">
    <text evidence="2">The sequence shown here is derived from an EMBL/GenBank/DDBJ whole genome shotgun (WGS) entry which is preliminary data.</text>
</comment>
<dbReference type="RefSeq" id="WP_042158816.1">
    <property type="nucleotide sequence ID" value="NZ_BBNO01000007.1"/>
</dbReference>
<name>A0A0P4RE54_9ACTN</name>
<dbReference type="InterPro" id="IPR000073">
    <property type="entry name" value="AB_hydrolase_1"/>
</dbReference>
<evidence type="ECO:0000313" key="3">
    <source>
        <dbReference type="Proteomes" id="UP000048965"/>
    </source>
</evidence>
<dbReference type="SUPFAM" id="SSF53474">
    <property type="entry name" value="alpha/beta-Hydrolases"/>
    <property type="match status" value="1"/>
</dbReference>
<dbReference type="GO" id="GO:0016787">
    <property type="term" value="F:hydrolase activity"/>
    <property type="evidence" value="ECO:0007669"/>
    <property type="project" value="UniProtKB-KW"/>
</dbReference>
<dbReference type="Pfam" id="PF12697">
    <property type="entry name" value="Abhydrolase_6"/>
    <property type="match status" value="1"/>
</dbReference>
<sequence>MATFVLVPGAWLGAWAWEATAHALRERGHTALPVTLTGLGERSALATPEVGLDTHIDDITAFVVEQDLRDVTLVAHSYAAVPVTGAAGRLGPRLERLVYLDSAPFAEGTCLLDVMSGDVVDQLHRQVAEHGDGWRLPLPPFELLSTFSTLEGLDEDQLDLMRTRATSQPFSTFEQRLVRTDELGPDVDRVVVACHDAKALLDAGMPTLAFLNQPPWRRFHLPTGHWPMLSTPVELAKTLDAVVSSGGSGF</sequence>
<proteinExistence type="predicted"/>
<reference evidence="3" key="1">
    <citation type="submission" date="2014-09" db="EMBL/GenBank/DDBJ databases">
        <title>Whole genome shotgun sequence of Streptomyces sp. NBRC 110027.</title>
        <authorList>
            <person name="Komaki H."/>
            <person name="Ichikawa N."/>
            <person name="Katano-Makiyama Y."/>
            <person name="Hosoyama A."/>
            <person name="Hashimoto M."/>
            <person name="Uohara A."/>
            <person name="Kitahashi Y."/>
            <person name="Ohji S."/>
            <person name="Kimura A."/>
            <person name="Yamazoe A."/>
            <person name="Igarashi Y."/>
            <person name="Fujita N."/>
        </authorList>
    </citation>
    <scope>NUCLEOTIDE SEQUENCE [LARGE SCALE GENOMIC DNA]</scope>
    <source>
        <strain evidence="3">NBRC 110027</strain>
    </source>
</reference>
<dbReference type="InterPro" id="IPR029058">
    <property type="entry name" value="AB_hydrolase_fold"/>
</dbReference>
<keyword evidence="3" id="KW-1185">Reference proteome</keyword>
<protein>
    <submittedName>
        <fullName evidence="2">Putative hydrolase</fullName>
    </submittedName>
</protein>
<dbReference type="InterPro" id="IPR052897">
    <property type="entry name" value="Sec-Metab_Biosynth_Hydrolase"/>
</dbReference>
<dbReference type="Gene3D" id="3.40.50.1820">
    <property type="entry name" value="alpha/beta hydrolase"/>
    <property type="match status" value="1"/>
</dbReference>
<dbReference type="PANTHER" id="PTHR37017:SF10">
    <property type="entry name" value="AB HYDROLASE-1 DOMAIN-CONTAINING PROTEIN"/>
    <property type="match status" value="1"/>
</dbReference>
<gene>
    <name evidence="2" type="ORF">TPA0598_07_08120</name>
</gene>
<dbReference type="OrthoDB" id="9773549at2"/>
<dbReference type="Proteomes" id="UP000048965">
    <property type="component" value="Unassembled WGS sequence"/>
</dbReference>
<evidence type="ECO:0000259" key="1">
    <source>
        <dbReference type="Pfam" id="PF12697"/>
    </source>
</evidence>
<feature type="domain" description="AB hydrolase-1" evidence="1">
    <location>
        <begin position="4"/>
        <end position="237"/>
    </location>
</feature>
<keyword evidence="2" id="KW-0378">Hydrolase</keyword>
<accession>A0A0P4RE54</accession>
<dbReference type="AlphaFoldDB" id="A0A0P4RE54"/>